<dbReference type="Pfam" id="PF03903">
    <property type="entry name" value="Phage_T4_gp36"/>
    <property type="match status" value="1"/>
</dbReference>
<dbReference type="AlphaFoldDB" id="A0A450RV82"/>
<evidence type="ECO:0000256" key="1">
    <source>
        <dbReference type="SAM" id="Coils"/>
    </source>
</evidence>
<evidence type="ECO:0000313" key="3">
    <source>
        <dbReference type="EMBL" id="VFJ43044.1"/>
    </source>
</evidence>
<feature type="coiled-coil region" evidence="1">
    <location>
        <begin position="704"/>
        <end position="731"/>
    </location>
</feature>
<gene>
    <name evidence="3" type="ORF">BECKDK2373B_GA0170837_100424</name>
</gene>
<organism evidence="3">
    <name type="scientific">Candidatus Kentrum sp. DK</name>
    <dbReference type="NCBI Taxonomy" id="2126562"/>
    <lineage>
        <taxon>Bacteria</taxon>
        <taxon>Pseudomonadati</taxon>
        <taxon>Pseudomonadota</taxon>
        <taxon>Gammaproteobacteria</taxon>
        <taxon>Candidatus Kentrum</taxon>
    </lineage>
</organism>
<dbReference type="EMBL" id="CAADEX010000004">
    <property type="protein sequence ID" value="VFJ43044.1"/>
    <property type="molecule type" value="Genomic_DNA"/>
</dbReference>
<dbReference type="Pfam" id="PF13884">
    <property type="entry name" value="Peptidase_S74"/>
    <property type="match status" value="1"/>
</dbReference>
<name>A0A450RV82_9GAMM</name>
<dbReference type="PROSITE" id="PS51688">
    <property type="entry name" value="ICA"/>
    <property type="match status" value="1"/>
</dbReference>
<protein>
    <submittedName>
        <fullName evidence="3">Chaperone of endosialidase</fullName>
    </submittedName>
</protein>
<feature type="domain" description="Peptidase S74" evidence="2">
    <location>
        <begin position="547"/>
        <end position="718"/>
    </location>
</feature>
<evidence type="ECO:0000259" key="2">
    <source>
        <dbReference type="PROSITE" id="PS51688"/>
    </source>
</evidence>
<dbReference type="InterPro" id="IPR005601">
    <property type="entry name" value="Tail_fibre_p36"/>
</dbReference>
<accession>A0A450RV82</accession>
<keyword evidence="1" id="KW-0175">Coiled coil</keyword>
<dbReference type="InterPro" id="IPR030392">
    <property type="entry name" value="S74_ICA"/>
</dbReference>
<proteinExistence type="predicted"/>
<sequence>MDITTKNRVDLKSYFVKNAIPTESNFADLIDAMLNLKEDGLIRQAGDPLSIEAVGDAASQKKVLNFYGNFTDDNPSWVLSLNPRSTPADPATAKPGFGINDGAGNNRLFIEPGTGNVGIGTNAPGQRFVLEGVANAERHDGNGMTNPGTLAIKSNAPQIDFIDTDGGDWAIQAGGGRMCFIREPWEFGLTLAGDGKVGIGTTTPSDPLHVMVAENLEGIRVSGTDPNLGIGLLKGTGDGATTTTYNGALDSWNGIAFRCRMDSTVRHTFDTRTGGAYFAGNVGIGAAEPGQKLVLEGNHAVGKHTGNRMTSGGALAIKSNAPQIDFLDTDADQKQWSIHVSDGRMYFIREPWDFSGLVLGGGGKVGIGTKTTEPTIQLAIGDADTGLQQQGENELAIYTSGGERVRIDASGKVGIGTNEPSHPFHVRADVTVGLFESTGTQACLRVTANDGIDNRVEFCNRGGGRLALWTMVGGDVLNITRSGNVGIGTTDPTKAKLVVNGSAQSTLDGGFAYFNRSSTNIGSASISYQYSIWASAAVAADQYHAFSDERIKNVIGVSDARRDLDTLAKLRITDFTHIDVIGKGDRPHKKLIAQQVRSVYPDAVSASADFIPDVYALAVSVEHDGEGARATLALEKAHGLIAGDTVRLMDDKEIHELEVIEVPDERRFTVAGKVADKVFVYGKRVDDFLTLDYDAIAMLNVSATQELARRFAEQSARLHRLEEEVSALREGLS</sequence>
<reference evidence="3" key="1">
    <citation type="submission" date="2019-02" db="EMBL/GenBank/DDBJ databases">
        <authorList>
            <person name="Gruber-Vodicka R. H."/>
            <person name="Seah K. B. B."/>
        </authorList>
    </citation>
    <scope>NUCLEOTIDE SEQUENCE</scope>
    <source>
        <strain evidence="3">BECK_DK47</strain>
    </source>
</reference>